<dbReference type="AlphaFoldDB" id="A0A4R1K962"/>
<keyword evidence="2" id="KW-1185">Reference proteome</keyword>
<dbReference type="RefSeq" id="WP_132873052.1">
    <property type="nucleotide sequence ID" value="NZ_JAJUHT010000007.1"/>
</dbReference>
<accession>A0A4R1K962</accession>
<sequence length="98" mass="10606">MGCCGGNNHKEDKCGCESDSCAPEETMSFAFNLEKSMFDELNEAAKTNEMSFEEFIYNCLEVGLAITSGELALIDASQLECCEDDEEGEEGGCGCDCK</sequence>
<evidence type="ECO:0000313" key="1">
    <source>
        <dbReference type="EMBL" id="TCK60383.1"/>
    </source>
</evidence>
<evidence type="ECO:0000313" key="2">
    <source>
        <dbReference type="Proteomes" id="UP000294614"/>
    </source>
</evidence>
<dbReference type="EMBL" id="SMGG01000004">
    <property type="protein sequence ID" value="TCK60383.1"/>
    <property type="molecule type" value="Genomic_DNA"/>
</dbReference>
<dbReference type="OrthoDB" id="9814739at2"/>
<organism evidence="1 2">
    <name type="scientific">Seleniivibrio woodruffii</name>
    <dbReference type="NCBI Taxonomy" id="1078050"/>
    <lineage>
        <taxon>Bacteria</taxon>
        <taxon>Pseudomonadati</taxon>
        <taxon>Deferribacterota</taxon>
        <taxon>Deferribacteres</taxon>
        <taxon>Deferribacterales</taxon>
        <taxon>Geovibrionaceae</taxon>
        <taxon>Seleniivibrio</taxon>
    </lineage>
</organism>
<comment type="caution">
    <text evidence="1">The sequence shown here is derived from an EMBL/GenBank/DDBJ whole genome shotgun (WGS) entry which is preliminary data.</text>
</comment>
<dbReference type="Proteomes" id="UP000294614">
    <property type="component" value="Unassembled WGS sequence"/>
</dbReference>
<proteinExistence type="predicted"/>
<gene>
    <name evidence="1" type="ORF">C8D98_1255</name>
</gene>
<protein>
    <submittedName>
        <fullName evidence="1">Uncharacterized protein</fullName>
    </submittedName>
</protein>
<name>A0A4R1K962_9BACT</name>
<reference evidence="1 2" key="1">
    <citation type="submission" date="2019-03" db="EMBL/GenBank/DDBJ databases">
        <title>Genomic Encyclopedia of Type Strains, Phase IV (KMG-IV): sequencing the most valuable type-strain genomes for metagenomic binning, comparative biology and taxonomic classification.</title>
        <authorList>
            <person name="Goeker M."/>
        </authorList>
    </citation>
    <scope>NUCLEOTIDE SEQUENCE [LARGE SCALE GENOMIC DNA]</scope>
    <source>
        <strain evidence="1 2">DSM 24984</strain>
    </source>
</reference>